<evidence type="ECO:0000256" key="4">
    <source>
        <dbReference type="ARBA" id="ARBA00023136"/>
    </source>
</evidence>
<evidence type="ECO:0000259" key="6">
    <source>
        <dbReference type="PROSITE" id="PS50262"/>
    </source>
</evidence>
<feature type="transmembrane region" description="Helical" evidence="5">
    <location>
        <begin position="135"/>
        <end position="158"/>
    </location>
</feature>
<feature type="transmembrane region" description="Helical" evidence="5">
    <location>
        <begin position="20"/>
        <end position="45"/>
    </location>
</feature>
<protein>
    <recommendedName>
        <fullName evidence="6">G-protein coupled receptors family 1 profile domain-containing protein</fullName>
    </recommendedName>
</protein>
<dbReference type="AlphaFoldDB" id="A0A8E0RMR8"/>
<dbReference type="InterPro" id="IPR017452">
    <property type="entry name" value="GPCR_Rhodpsn_7TM"/>
</dbReference>
<dbReference type="Gene3D" id="1.20.1070.10">
    <property type="entry name" value="Rhodopsin 7-helix transmembrane proteins"/>
    <property type="match status" value="1"/>
</dbReference>
<comment type="subcellular location">
    <subcellularLocation>
        <location evidence="1">Membrane</location>
    </subcellularLocation>
</comment>
<feature type="transmembrane region" description="Helical" evidence="5">
    <location>
        <begin position="272"/>
        <end position="296"/>
    </location>
</feature>
<evidence type="ECO:0000256" key="3">
    <source>
        <dbReference type="ARBA" id="ARBA00022989"/>
    </source>
</evidence>
<dbReference type="SUPFAM" id="SSF81321">
    <property type="entry name" value="Family A G protein-coupled receptor-like"/>
    <property type="match status" value="1"/>
</dbReference>
<proteinExistence type="predicted"/>
<feature type="transmembrane region" description="Helical" evidence="5">
    <location>
        <begin position="57"/>
        <end position="77"/>
    </location>
</feature>
<dbReference type="PROSITE" id="PS50262">
    <property type="entry name" value="G_PROTEIN_RECEP_F1_2"/>
    <property type="match status" value="1"/>
</dbReference>
<feature type="transmembrane region" description="Helical" evidence="5">
    <location>
        <begin position="178"/>
        <end position="202"/>
    </location>
</feature>
<feature type="domain" description="G-protein coupled receptors family 1 profile" evidence="6">
    <location>
        <begin position="36"/>
        <end position="289"/>
    </location>
</feature>
<comment type="caution">
    <text evidence="7">The sequence shown here is derived from an EMBL/GenBank/DDBJ whole genome shotgun (WGS) entry which is preliminary data.</text>
</comment>
<evidence type="ECO:0000313" key="8">
    <source>
        <dbReference type="Proteomes" id="UP000728185"/>
    </source>
</evidence>
<organism evidence="7 8">
    <name type="scientific">Fasciolopsis buskii</name>
    <dbReference type="NCBI Taxonomy" id="27845"/>
    <lineage>
        <taxon>Eukaryota</taxon>
        <taxon>Metazoa</taxon>
        <taxon>Spiralia</taxon>
        <taxon>Lophotrochozoa</taxon>
        <taxon>Platyhelminthes</taxon>
        <taxon>Trematoda</taxon>
        <taxon>Digenea</taxon>
        <taxon>Plagiorchiida</taxon>
        <taxon>Echinostomata</taxon>
        <taxon>Echinostomatoidea</taxon>
        <taxon>Fasciolidae</taxon>
        <taxon>Fasciolopsis</taxon>
    </lineage>
</organism>
<evidence type="ECO:0000256" key="5">
    <source>
        <dbReference type="SAM" id="Phobius"/>
    </source>
</evidence>
<keyword evidence="8" id="KW-1185">Reference proteome</keyword>
<evidence type="ECO:0000313" key="7">
    <source>
        <dbReference type="EMBL" id="KAA0188069.1"/>
    </source>
</evidence>
<evidence type="ECO:0000256" key="1">
    <source>
        <dbReference type="ARBA" id="ARBA00004370"/>
    </source>
</evidence>
<keyword evidence="3 5" id="KW-1133">Transmembrane helix</keyword>
<dbReference type="PANTHER" id="PTHR45698">
    <property type="entry name" value="TRACE AMINE-ASSOCIATED RECEPTOR 19N-RELATED"/>
    <property type="match status" value="1"/>
</dbReference>
<keyword evidence="4 5" id="KW-0472">Membrane</keyword>
<dbReference type="PANTHER" id="PTHR45698:SF1">
    <property type="entry name" value="TRACE AMINE-ASSOCIATED RECEPTOR 13C-LIKE"/>
    <property type="match status" value="1"/>
</dbReference>
<dbReference type="Proteomes" id="UP000728185">
    <property type="component" value="Unassembled WGS sequence"/>
</dbReference>
<gene>
    <name evidence="7" type="ORF">FBUS_01287</name>
</gene>
<name>A0A8E0RMR8_9TREM</name>
<dbReference type="GO" id="GO:0016020">
    <property type="term" value="C:membrane"/>
    <property type="evidence" value="ECO:0007669"/>
    <property type="project" value="UniProtKB-SubCell"/>
</dbReference>
<keyword evidence="2 5" id="KW-0812">Transmembrane</keyword>
<reference evidence="7" key="1">
    <citation type="submission" date="2019-05" db="EMBL/GenBank/DDBJ databases">
        <title>Annotation for the trematode Fasciolopsis buski.</title>
        <authorList>
            <person name="Choi Y.-J."/>
        </authorList>
    </citation>
    <scope>NUCLEOTIDE SEQUENCE</scope>
    <source>
        <strain evidence="7">HT</strain>
        <tissue evidence="7">Whole worm</tissue>
    </source>
</reference>
<accession>A0A8E0RMR8</accession>
<dbReference type="OrthoDB" id="6251375at2759"/>
<feature type="transmembrane region" description="Helical" evidence="5">
    <location>
        <begin position="232"/>
        <end position="252"/>
    </location>
</feature>
<evidence type="ECO:0000256" key="2">
    <source>
        <dbReference type="ARBA" id="ARBA00022692"/>
    </source>
</evidence>
<dbReference type="EMBL" id="LUCM01008695">
    <property type="protein sequence ID" value="KAA0188069.1"/>
    <property type="molecule type" value="Genomic_DNA"/>
</dbReference>
<sequence>MNHTETDWTYEPVRIPSATPLIFGLIAPVLLVGIFLNMVTCYGVFRIRVESLLTRCLLLNECLFDMLVCILVFGTIIPCKSRSDSKEHDVFKCYVFRNAYLMTFTRMLMNFNIVCLACDRFWAIAYYSTYKQKRLMYLIVCYMIILVSSSIITIPNFFQVAFYDNTCVATPERFTIHAQMMLNIVLAYIFPVCVVLSTGLWASHLLRKQNRATTHLNRDNSLSQCNRVQNTLSTATCGFCLVFMILTIIGTVMSTLSILKLMDFRFDSILRMYFNCACGLASSSIPVIQMCTIPSLRRWFVGSIKSIHAWFVSVLRQMKTNNL</sequence>